<keyword evidence="1 5" id="KW-0456">Lyase</keyword>
<organism evidence="5 6">
    <name type="scientific">Reyranella humidisoli</name>
    <dbReference type="NCBI Taxonomy" id="2849149"/>
    <lineage>
        <taxon>Bacteria</taxon>
        <taxon>Pseudomonadati</taxon>
        <taxon>Pseudomonadota</taxon>
        <taxon>Alphaproteobacteria</taxon>
        <taxon>Hyphomicrobiales</taxon>
        <taxon>Reyranellaceae</taxon>
        <taxon>Reyranella</taxon>
    </lineage>
</organism>
<sequence>MNGVHDMGGMDGFGKVAPDAHEVPFPAEWQARSFALNRVMGSAGEWNIDVGRYWIETLPPAVYLSSSYYRKWFLRLERLCLHLNLVSERELASGHSSGPGRPLKRQPLSGPHAGASVSRPNHDQPPRAPAAFAVGEKVRARNIHPRSHTRLPRFARGHVGVIERIQGCHTYPDAMVEKGVKQGEWLYTVVFDGRELWGPDAEEGATVSIEAFEPYLERP</sequence>
<evidence type="ECO:0000313" key="6">
    <source>
        <dbReference type="Proteomes" id="UP000727907"/>
    </source>
</evidence>
<dbReference type="PIRSF" id="PIRSF001427">
    <property type="entry name" value="NHase_beta"/>
    <property type="match status" value="1"/>
</dbReference>
<evidence type="ECO:0000256" key="1">
    <source>
        <dbReference type="PIRNR" id="PIRNR001427"/>
    </source>
</evidence>
<dbReference type="Pfam" id="PF21006">
    <property type="entry name" value="NHase_beta_N"/>
    <property type="match status" value="1"/>
</dbReference>
<comment type="similarity">
    <text evidence="1">Belongs to the nitrile hydratase subunit beta family.</text>
</comment>
<dbReference type="RefSeq" id="WP_216966958.1">
    <property type="nucleotide sequence ID" value="NZ_JAHOPB010000004.1"/>
</dbReference>
<dbReference type="InterPro" id="IPR024690">
    <property type="entry name" value="CN_hydtase_beta_dom_C"/>
</dbReference>
<evidence type="ECO:0000259" key="4">
    <source>
        <dbReference type="Pfam" id="PF21006"/>
    </source>
</evidence>
<protein>
    <recommendedName>
        <fullName evidence="1">Nitrile hydratase subunit beta</fullName>
        <shortName evidence="1">NHase</shortName>
        <ecNumber evidence="1">4.2.1.84</ecNumber>
    </recommendedName>
</protein>
<feature type="domain" description="Nitrile hydratase beta subunit-like N-terminal" evidence="4">
    <location>
        <begin position="1"/>
        <end position="103"/>
    </location>
</feature>
<dbReference type="InterPro" id="IPR003168">
    <property type="entry name" value="Nitrile_hydratase_bsu"/>
</dbReference>
<comment type="caution">
    <text evidence="5">The sequence shown here is derived from an EMBL/GenBank/DDBJ whole genome shotgun (WGS) entry which is preliminary data.</text>
</comment>
<evidence type="ECO:0000256" key="2">
    <source>
        <dbReference type="SAM" id="MobiDB-lite"/>
    </source>
</evidence>
<comment type="function">
    <text evidence="1">NHase catalyzes the hydration of various nitrile compounds to the corresponding amides.</text>
</comment>
<dbReference type="NCBIfam" id="TIGR03888">
    <property type="entry name" value="nitrile_beta"/>
    <property type="match status" value="1"/>
</dbReference>
<keyword evidence="6" id="KW-1185">Reference proteome</keyword>
<name>A0ABS6ISE9_9HYPH</name>
<dbReference type="InterPro" id="IPR049054">
    <property type="entry name" value="CN_hydtase_beta-like_N"/>
</dbReference>
<evidence type="ECO:0000313" key="5">
    <source>
        <dbReference type="EMBL" id="MBU8877281.1"/>
    </source>
</evidence>
<reference evidence="5 6" key="1">
    <citation type="submission" date="2021-06" db="EMBL/GenBank/DDBJ databases">
        <authorList>
            <person name="Lee D.H."/>
        </authorList>
    </citation>
    <scope>NUCLEOTIDE SEQUENCE [LARGE SCALE GENOMIC DNA]</scope>
    <source>
        <strain evidence="5 6">MMS21-HV4-11</strain>
    </source>
</reference>
<feature type="domain" description="Nitrile hydratase beta subunit" evidence="3">
    <location>
        <begin position="123"/>
        <end position="217"/>
    </location>
</feature>
<accession>A0ABS6ISE9</accession>
<feature type="region of interest" description="Disordered" evidence="2">
    <location>
        <begin position="91"/>
        <end position="128"/>
    </location>
</feature>
<comment type="catalytic activity">
    <reaction evidence="1">
        <text>an aliphatic primary amide = an aliphatic nitrile + H2O</text>
        <dbReference type="Rhea" id="RHEA:12673"/>
        <dbReference type="ChEBI" id="CHEBI:15377"/>
        <dbReference type="ChEBI" id="CHEBI:65285"/>
        <dbReference type="ChEBI" id="CHEBI:80291"/>
        <dbReference type="EC" id="4.2.1.84"/>
    </reaction>
</comment>
<dbReference type="Pfam" id="PF02211">
    <property type="entry name" value="NHase_beta_C"/>
    <property type="match status" value="1"/>
</dbReference>
<gene>
    <name evidence="5" type="primary">nthB</name>
    <name evidence="5" type="ORF">KQ910_26165</name>
</gene>
<proteinExistence type="inferred from homology"/>
<dbReference type="GO" id="GO:0018822">
    <property type="term" value="F:nitrile hydratase activity"/>
    <property type="evidence" value="ECO:0007669"/>
    <property type="project" value="UniProtKB-EC"/>
</dbReference>
<dbReference type="Proteomes" id="UP000727907">
    <property type="component" value="Unassembled WGS sequence"/>
</dbReference>
<dbReference type="EMBL" id="JAHOPB010000004">
    <property type="protein sequence ID" value="MBU8877281.1"/>
    <property type="molecule type" value="Genomic_DNA"/>
</dbReference>
<dbReference type="EC" id="4.2.1.84" evidence="1"/>
<evidence type="ECO:0000259" key="3">
    <source>
        <dbReference type="Pfam" id="PF02211"/>
    </source>
</evidence>